<dbReference type="InterPro" id="IPR023393">
    <property type="entry name" value="START-like_dom_sf"/>
</dbReference>
<feature type="transmembrane region" description="Helical" evidence="2">
    <location>
        <begin position="371"/>
        <end position="390"/>
    </location>
</feature>
<keyword evidence="2" id="KW-1133">Transmembrane helix</keyword>
<dbReference type="Proteomes" id="UP000473014">
    <property type="component" value="Unassembled WGS sequence"/>
</dbReference>
<dbReference type="SUPFAM" id="SSF55961">
    <property type="entry name" value="Bet v1-like"/>
    <property type="match status" value="1"/>
</dbReference>
<comment type="caution">
    <text evidence="3">The sequence shown here is derived from an EMBL/GenBank/DDBJ whole genome shotgun (WGS) entry which is preliminary data.</text>
</comment>
<dbReference type="InterPro" id="IPR010419">
    <property type="entry name" value="CO_DH_gsu"/>
</dbReference>
<accession>A0A6G2BC56</accession>
<dbReference type="EMBL" id="WIXO01000001">
    <property type="protein sequence ID" value="MTE19838.1"/>
    <property type="molecule type" value="Genomic_DNA"/>
</dbReference>
<proteinExistence type="predicted"/>
<feature type="region of interest" description="Disordered" evidence="1">
    <location>
        <begin position="170"/>
        <end position="317"/>
    </location>
</feature>
<organism evidence="3 4">
    <name type="scientific">Streptomyces taklimakanensis</name>
    <dbReference type="NCBI Taxonomy" id="2569853"/>
    <lineage>
        <taxon>Bacteria</taxon>
        <taxon>Bacillati</taxon>
        <taxon>Actinomycetota</taxon>
        <taxon>Actinomycetes</taxon>
        <taxon>Kitasatosporales</taxon>
        <taxon>Streptomycetaceae</taxon>
        <taxon>Streptomyces</taxon>
    </lineage>
</organism>
<keyword evidence="4" id="KW-1185">Reference proteome</keyword>
<feature type="region of interest" description="Disordered" evidence="1">
    <location>
        <begin position="29"/>
        <end position="51"/>
    </location>
</feature>
<dbReference type="AlphaFoldDB" id="A0A6G2BC56"/>
<keyword evidence="2" id="KW-0812">Transmembrane</keyword>
<evidence type="ECO:0008006" key="5">
    <source>
        <dbReference type="Google" id="ProtNLM"/>
    </source>
</evidence>
<feature type="compositionally biased region" description="Acidic residues" evidence="1">
    <location>
        <begin position="297"/>
        <end position="313"/>
    </location>
</feature>
<dbReference type="PANTHER" id="PTHR38588:SF1">
    <property type="entry name" value="BLL0334 PROTEIN"/>
    <property type="match status" value="1"/>
</dbReference>
<keyword evidence="2" id="KW-0472">Membrane</keyword>
<dbReference type="Gene3D" id="3.30.530.20">
    <property type="match status" value="1"/>
</dbReference>
<reference evidence="3 4" key="1">
    <citation type="submission" date="2019-11" db="EMBL/GenBank/DDBJ databases">
        <authorList>
            <person name="Yuan L."/>
        </authorList>
    </citation>
    <scope>NUCLEOTIDE SEQUENCE [LARGE SCALE GENOMIC DNA]</scope>
    <source>
        <strain evidence="3 4">TRM43335</strain>
    </source>
</reference>
<evidence type="ECO:0000313" key="3">
    <source>
        <dbReference type="EMBL" id="MTE19838.1"/>
    </source>
</evidence>
<sequence length="394" mass="40364">MEHEVYVPFAARAVRAALADPERVARCVPGLQPEERPEPEEPEGKATPSGSVVALRGRLRVRIGGSSITYWGALHLSPRARGAGDGAADDGPEEEYVVRGEGAESRGDGSVELTMTVVPRPADDGAGTTLVCTAELRGGGRITEFEEKQRLTAGRRLLDRFGGELAASMAADPVGPADSGGTIAAPGGIGEPDDNEPVIPGIPAPETPASAEARDNRAAEGEAEESGVPQERARDVSDVEVPPSSLEPESDEAPGGDLGGARGDTGEEGEATFGRGEFTAGFDGLGGDPAGGLDGDLGGDLDDDLGGDLDGDLDGVLGEEPVEPVEAEAAHARRTMIGRSAEEVDHAPPRGRYAPVPPPAGDDSAAAVLRWAAPAAALVLASAVVVGRVLRRRR</sequence>
<evidence type="ECO:0000256" key="2">
    <source>
        <dbReference type="SAM" id="Phobius"/>
    </source>
</evidence>
<dbReference type="RefSeq" id="WP_155071076.1">
    <property type="nucleotide sequence ID" value="NZ_WIXO01000001.1"/>
</dbReference>
<protein>
    <recommendedName>
        <fullName evidence="5">Carbon monoxide dehydrogenase subunit G</fullName>
    </recommendedName>
</protein>
<dbReference type="OrthoDB" id="4350688at2"/>
<feature type="region of interest" description="Disordered" evidence="1">
    <location>
        <begin position="339"/>
        <end position="359"/>
    </location>
</feature>
<gene>
    <name evidence="3" type="ORF">F0L17_12070</name>
</gene>
<evidence type="ECO:0000313" key="4">
    <source>
        <dbReference type="Proteomes" id="UP000473014"/>
    </source>
</evidence>
<name>A0A6G2BC56_9ACTN</name>
<dbReference type="PANTHER" id="PTHR38588">
    <property type="entry name" value="BLL0334 PROTEIN"/>
    <property type="match status" value="1"/>
</dbReference>
<evidence type="ECO:0000256" key="1">
    <source>
        <dbReference type="SAM" id="MobiDB-lite"/>
    </source>
</evidence>
<feature type="compositionally biased region" description="Gly residues" evidence="1">
    <location>
        <begin position="283"/>
        <end position="296"/>
    </location>
</feature>